<organism evidence="6 7">
    <name type="scientific">Phenylobacterium conjunctum</name>
    <dbReference type="NCBI Taxonomy" id="1298959"/>
    <lineage>
        <taxon>Bacteria</taxon>
        <taxon>Pseudomonadati</taxon>
        <taxon>Pseudomonadota</taxon>
        <taxon>Alphaproteobacteria</taxon>
        <taxon>Caulobacterales</taxon>
        <taxon>Caulobacteraceae</taxon>
        <taxon>Phenylobacterium</taxon>
    </lineage>
</organism>
<keyword evidence="2 4" id="KW-0238">DNA-binding</keyword>
<keyword evidence="7" id="KW-1185">Reference proteome</keyword>
<evidence type="ECO:0000313" key="6">
    <source>
        <dbReference type="EMBL" id="MFD1190824.1"/>
    </source>
</evidence>
<evidence type="ECO:0000256" key="4">
    <source>
        <dbReference type="PROSITE-ProRule" id="PRU00335"/>
    </source>
</evidence>
<protein>
    <submittedName>
        <fullName evidence="6">TetR/AcrR family transcriptional regulator</fullName>
    </submittedName>
</protein>
<accession>A0ABW3T106</accession>
<dbReference type="SUPFAM" id="SSF46689">
    <property type="entry name" value="Homeodomain-like"/>
    <property type="match status" value="1"/>
</dbReference>
<gene>
    <name evidence="6" type="ORF">ACFQ27_09560</name>
</gene>
<dbReference type="InterPro" id="IPR036271">
    <property type="entry name" value="Tet_transcr_reg_TetR-rel_C_sf"/>
</dbReference>
<dbReference type="PANTHER" id="PTHR30055:SF234">
    <property type="entry name" value="HTH-TYPE TRANSCRIPTIONAL REGULATOR BETI"/>
    <property type="match status" value="1"/>
</dbReference>
<dbReference type="InterPro" id="IPR009057">
    <property type="entry name" value="Homeodomain-like_sf"/>
</dbReference>
<dbReference type="InterPro" id="IPR001647">
    <property type="entry name" value="HTH_TetR"/>
</dbReference>
<reference evidence="7" key="1">
    <citation type="journal article" date="2019" name="Int. J. Syst. Evol. Microbiol.">
        <title>The Global Catalogue of Microorganisms (GCM) 10K type strain sequencing project: providing services to taxonomists for standard genome sequencing and annotation.</title>
        <authorList>
            <consortium name="The Broad Institute Genomics Platform"/>
            <consortium name="The Broad Institute Genome Sequencing Center for Infectious Disease"/>
            <person name="Wu L."/>
            <person name="Ma J."/>
        </authorList>
    </citation>
    <scope>NUCLEOTIDE SEQUENCE [LARGE SCALE GENOMIC DNA]</scope>
    <source>
        <strain evidence="7">CCUG 55074</strain>
    </source>
</reference>
<name>A0ABW3T106_9CAUL</name>
<dbReference type="RefSeq" id="WP_377353432.1">
    <property type="nucleotide sequence ID" value="NZ_JBHTLQ010000017.1"/>
</dbReference>
<dbReference type="PANTHER" id="PTHR30055">
    <property type="entry name" value="HTH-TYPE TRANSCRIPTIONAL REGULATOR RUTR"/>
    <property type="match status" value="1"/>
</dbReference>
<proteinExistence type="predicted"/>
<evidence type="ECO:0000256" key="1">
    <source>
        <dbReference type="ARBA" id="ARBA00023015"/>
    </source>
</evidence>
<dbReference type="SUPFAM" id="SSF48498">
    <property type="entry name" value="Tetracyclin repressor-like, C-terminal domain"/>
    <property type="match status" value="1"/>
</dbReference>
<dbReference type="Proteomes" id="UP001597216">
    <property type="component" value="Unassembled WGS sequence"/>
</dbReference>
<dbReference type="EMBL" id="JBHTLQ010000017">
    <property type="protein sequence ID" value="MFD1190824.1"/>
    <property type="molecule type" value="Genomic_DNA"/>
</dbReference>
<feature type="DNA-binding region" description="H-T-H motif" evidence="4">
    <location>
        <begin position="36"/>
        <end position="55"/>
    </location>
</feature>
<evidence type="ECO:0000259" key="5">
    <source>
        <dbReference type="PROSITE" id="PS50977"/>
    </source>
</evidence>
<dbReference type="PRINTS" id="PR00455">
    <property type="entry name" value="HTHTETR"/>
</dbReference>
<keyword evidence="1" id="KW-0805">Transcription regulation</keyword>
<evidence type="ECO:0000256" key="2">
    <source>
        <dbReference type="ARBA" id="ARBA00023125"/>
    </source>
</evidence>
<dbReference type="PROSITE" id="PS50977">
    <property type="entry name" value="HTH_TETR_2"/>
    <property type="match status" value="1"/>
</dbReference>
<dbReference type="Gene3D" id="1.10.357.10">
    <property type="entry name" value="Tetracycline Repressor, domain 2"/>
    <property type="match status" value="1"/>
</dbReference>
<feature type="domain" description="HTH tetR-type" evidence="5">
    <location>
        <begin position="13"/>
        <end position="73"/>
    </location>
</feature>
<keyword evidence="3" id="KW-0804">Transcription</keyword>
<sequence length="211" mass="22327">MSDDANPRLRDRARTEATILAAARDVLAQTGFQGFGVNAVARQAGCDKQLIYRYFGGLEGLVDAMGAELALRLEASLDAGPAVAAPTYAAFAEHLLLRFLDSFRDDVLVQRIAAWEISDASPLVARLSRARGAAMLQWMARARGDLVAPAGVDAPALNAVLIAAAQQLVLASSAMGGFSGVALQSGQDWDRIRAAFVRLVRSSYAEPAPDA</sequence>
<dbReference type="InterPro" id="IPR050109">
    <property type="entry name" value="HTH-type_TetR-like_transc_reg"/>
</dbReference>
<comment type="caution">
    <text evidence="6">The sequence shown here is derived from an EMBL/GenBank/DDBJ whole genome shotgun (WGS) entry which is preliminary data.</text>
</comment>
<evidence type="ECO:0000256" key="3">
    <source>
        <dbReference type="ARBA" id="ARBA00023163"/>
    </source>
</evidence>
<evidence type="ECO:0000313" key="7">
    <source>
        <dbReference type="Proteomes" id="UP001597216"/>
    </source>
</evidence>
<dbReference type="Pfam" id="PF00440">
    <property type="entry name" value="TetR_N"/>
    <property type="match status" value="1"/>
</dbReference>